<dbReference type="InterPro" id="IPR015853">
    <property type="entry name" value="ABC_transpr_FbpC"/>
</dbReference>
<dbReference type="GO" id="GO:0005524">
    <property type="term" value="F:ATP binding"/>
    <property type="evidence" value="ECO:0007669"/>
    <property type="project" value="UniProtKB-KW"/>
</dbReference>
<comment type="caution">
    <text evidence="11">The sequence shown here is derived from an EMBL/GenBank/DDBJ whole genome shotgun (WGS) entry which is preliminary data.</text>
</comment>
<dbReference type="PROSITE" id="PS50893">
    <property type="entry name" value="ABC_TRANSPORTER_2"/>
    <property type="match status" value="1"/>
</dbReference>
<dbReference type="RefSeq" id="WP_244767695.1">
    <property type="nucleotide sequence ID" value="NZ_BSOP01000042.1"/>
</dbReference>
<dbReference type="PANTHER" id="PTHR42781:SF4">
    <property type="entry name" value="SPERMIDINE_PUTRESCINE IMPORT ATP-BINDING PROTEIN POTA"/>
    <property type="match status" value="1"/>
</dbReference>
<evidence type="ECO:0000256" key="2">
    <source>
        <dbReference type="ARBA" id="ARBA00022448"/>
    </source>
</evidence>
<dbReference type="InterPro" id="IPR003439">
    <property type="entry name" value="ABC_transporter-like_ATP-bd"/>
</dbReference>
<keyword evidence="5" id="KW-0547">Nucleotide-binding</keyword>
<evidence type="ECO:0000256" key="5">
    <source>
        <dbReference type="ARBA" id="ARBA00022741"/>
    </source>
</evidence>
<accession>A0ABQ5ZNE9</accession>
<proteinExistence type="inferred from homology"/>
<keyword evidence="8" id="KW-0406">Ion transport</keyword>
<evidence type="ECO:0000313" key="12">
    <source>
        <dbReference type="Proteomes" id="UP001156702"/>
    </source>
</evidence>
<dbReference type="Gene3D" id="2.40.50.100">
    <property type="match status" value="1"/>
</dbReference>
<name>A0ABQ5ZNE9_9HYPH</name>
<evidence type="ECO:0000313" key="11">
    <source>
        <dbReference type="EMBL" id="GLR53631.1"/>
    </source>
</evidence>
<comment type="similarity">
    <text evidence="1">Belongs to the ABC transporter superfamily.</text>
</comment>
<evidence type="ECO:0000256" key="9">
    <source>
        <dbReference type="ARBA" id="ARBA00023136"/>
    </source>
</evidence>
<keyword evidence="3" id="KW-1003">Cell membrane</keyword>
<dbReference type="InterPro" id="IPR008995">
    <property type="entry name" value="Mo/tungstate-bd_C_term_dom"/>
</dbReference>
<keyword evidence="9" id="KW-0472">Membrane</keyword>
<evidence type="ECO:0000256" key="4">
    <source>
        <dbReference type="ARBA" id="ARBA00022496"/>
    </source>
</evidence>
<dbReference type="Pfam" id="PF00005">
    <property type="entry name" value="ABC_tran"/>
    <property type="match status" value="1"/>
</dbReference>
<dbReference type="InterPro" id="IPR027417">
    <property type="entry name" value="P-loop_NTPase"/>
</dbReference>
<dbReference type="Gene3D" id="3.40.50.300">
    <property type="entry name" value="P-loop containing nucleotide triphosphate hydrolases"/>
    <property type="match status" value="1"/>
</dbReference>
<dbReference type="InterPro" id="IPR017871">
    <property type="entry name" value="ABC_transporter-like_CS"/>
</dbReference>
<dbReference type="EMBL" id="BSOP01000042">
    <property type="protein sequence ID" value="GLR53631.1"/>
    <property type="molecule type" value="Genomic_DNA"/>
</dbReference>
<dbReference type="PANTHER" id="PTHR42781">
    <property type="entry name" value="SPERMIDINE/PUTRESCINE IMPORT ATP-BINDING PROTEIN POTA"/>
    <property type="match status" value="1"/>
</dbReference>
<organism evidence="11 12">
    <name type="scientific">Shinella yambaruensis</name>
    <dbReference type="NCBI Taxonomy" id="415996"/>
    <lineage>
        <taxon>Bacteria</taxon>
        <taxon>Pseudomonadati</taxon>
        <taxon>Pseudomonadota</taxon>
        <taxon>Alphaproteobacteria</taxon>
        <taxon>Hyphomicrobiales</taxon>
        <taxon>Rhizobiaceae</taxon>
        <taxon>Shinella</taxon>
    </lineage>
</organism>
<dbReference type="SMART" id="SM00382">
    <property type="entry name" value="AAA"/>
    <property type="match status" value="1"/>
</dbReference>
<gene>
    <name evidence="11" type="ORF">GCM10007923_48470</name>
</gene>
<reference evidence="12" key="1">
    <citation type="journal article" date="2019" name="Int. J. Syst. Evol. Microbiol.">
        <title>The Global Catalogue of Microorganisms (GCM) 10K type strain sequencing project: providing services to taxonomists for standard genome sequencing and annotation.</title>
        <authorList>
            <consortium name="The Broad Institute Genomics Platform"/>
            <consortium name="The Broad Institute Genome Sequencing Center for Infectious Disease"/>
            <person name="Wu L."/>
            <person name="Ma J."/>
        </authorList>
    </citation>
    <scope>NUCLEOTIDE SEQUENCE [LARGE SCALE GENOMIC DNA]</scope>
    <source>
        <strain evidence="12">NBRC 102122</strain>
    </source>
</reference>
<evidence type="ECO:0000256" key="6">
    <source>
        <dbReference type="ARBA" id="ARBA00022840"/>
    </source>
</evidence>
<keyword evidence="6 11" id="KW-0067">ATP-binding</keyword>
<evidence type="ECO:0000256" key="8">
    <source>
        <dbReference type="ARBA" id="ARBA00023065"/>
    </source>
</evidence>
<evidence type="ECO:0000259" key="10">
    <source>
        <dbReference type="PROSITE" id="PS50893"/>
    </source>
</evidence>
<sequence>MGNLVITDLHVSFGAFKILKGVSLEVGRGEVVVLLGPSGSGKTTLLRAIAGLEAPQLGSIRIDEKVLFQGDRRLDVPAEKRDLGLVFQSYALWPHRSVFDNVAYGLKLRGVDKLEIATRTHDALKELGLSGLAERFPHQLSGGQQQRVAIARALVYKPPVLLLDEPLSNLDAKLRDEAKAWLRSLIVDLQLSAVMVTHDQAEAMALADRIILLSDGNVVQEDTPVGIYNNPANIFSAEFFGTNNRILGTVVEILEGGRTRIRCEASDIELVGETRGNYRVGSAVVAVVRAERIQVAGAGSGPNRFPLPLAHSMFGGSRWEHFFRFGPSLLRVYGERQISGDDHWLEIQPEHLWIFDAPEAAS</sequence>
<dbReference type="PROSITE" id="PS00211">
    <property type="entry name" value="ABC_TRANSPORTER_1"/>
    <property type="match status" value="1"/>
</dbReference>
<dbReference type="InterPro" id="IPR050093">
    <property type="entry name" value="ABC_SmlMolc_Importer"/>
</dbReference>
<dbReference type="SUPFAM" id="SSF52540">
    <property type="entry name" value="P-loop containing nucleoside triphosphate hydrolases"/>
    <property type="match status" value="1"/>
</dbReference>
<keyword evidence="7" id="KW-0408">Iron</keyword>
<feature type="domain" description="ABC transporter" evidence="10">
    <location>
        <begin position="4"/>
        <end position="240"/>
    </location>
</feature>
<keyword evidence="4" id="KW-0410">Iron transport</keyword>
<keyword evidence="12" id="KW-1185">Reference proteome</keyword>
<keyword evidence="2" id="KW-0813">Transport</keyword>
<evidence type="ECO:0000256" key="3">
    <source>
        <dbReference type="ARBA" id="ARBA00022475"/>
    </source>
</evidence>
<evidence type="ECO:0000256" key="1">
    <source>
        <dbReference type="ARBA" id="ARBA00005417"/>
    </source>
</evidence>
<dbReference type="InterPro" id="IPR003593">
    <property type="entry name" value="AAA+_ATPase"/>
</dbReference>
<protein>
    <submittedName>
        <fullName evidence="11">ABC transporter ATP-binding protein</fullName>
    </submittedName>
</protein>
<dbReference type="SUPFAM" id="SSF50331">
    <property type="entry name" value="MOP-like"/>
    <property type="match status" value="1"/>
</dbReference>
<dbReference type="CDD" id="cd03259">
    <property type="entry name" value="ABC_Carb_Solutes_like"/>
    <property type="match status" value="1"/>
</dbReference>
<evidence type="ECO:0000256" key="7">
    <source>
        <dbReference type="ARBA" id="ARBA00023004"/>
    </source>
</evidence>
<dbReference type="Proteomes" id="UP001156702">
    <property type="component" value="Unassembled WGS sequence"/>
</dbReference>